<sequence>LARALVAVDPVRINGSTDHHHNNMTVLQQHVSFFDRNKDGVIYPWETYQ</sequence>
<organism evidence="2 3">
    <name type="scientific">Taxus chinensis</name>
    <name type="common">Chinese yew</name>
    <name type="synonym">Taxus wallichiana var. chinensis</name>
    <dbReference type="NCBI Taxonomy" id="29808"/>
    <lineage>
        <taxon>Eukaryota</taxon>
        <taxon>Viridiplantae</taxon>
        <taxon>Streptophyta</taxon>
        <taxon>Embryophyta</taxon>
        <taxon>Tracheophyta</taxon>
        <taxon>Spermatophyta</taxon>
        <taxon>Pinopsida</taxon>
        <taxon>Pinidae</taxon>
        <taxon>Conifers II</taxon>
        <taxon>Cupressales</taxon>
        <taxon>Taxaceae</taxon>
        <taxon>Taxus</taxon>
    </lineage>
</organism>
<dbReference type="GO" id="GO:0005509">
    <property type="term" value="F:calcium ion binding"/>
    <property type="evidence" value="ECO:0007669"/>
    <property type="project" value="TreeGrafter"/>
</dbReference>
<comment type="similarity">
    <text evidence="1">Belongs to the caleosin family.</text>
</comment>
<feature type="non-terminal residue" evidence="2">
    <location>
        <position position="49"/>
    </location>
</feature>
<evidence type="ECO:0000256" key="1">
    <source>
        <dbReference type="ARBA" id="ARBA00006765"/>
    </source>
</evidence>
<dbReference type="GO" id="GO:0004497">
    <property type="term" value="F:monooxygenase activity"/>
    <property type="evidence" value="ECO:0007669"/>
    <property type="project" value="TreeGrafter"/>
</dbReference>
<feature type="non-terminal residue" evidence="2">
    <location>
        <position position="1"/>
    </location>
</feature>
<comment type="caution">
    <text evidence="2">The sequence shown here is derived from an EMBL/GenBank/DDBJ whole genome shotgun (WGS) entry which is preliminary data.</text>
</comment>
<dbReference type="PANTHER" id="PTHR31495">
    <property type="entry name" value="PEROXYGENASE 3-RELATED"/>
    <property type="match status" value="1"/>
</dbReference>
<dbReference type="EMBL" id="JAHRHJ020003298">
    <property type="protein sequence ID" value="KAH9292018.1"/>
    <property type="molecule type" value="Genomic_DNA"/>
</dbReference>
<keyword evidence="3" id="KW-1185">Reference proteome</keyword>
<evidence type="ECO:0000313" key="3">
    <source>
        <dbReference type="Proteomes" id="UP000824469"/>
    </source>
</evidence>
<evidence type="ECO:0000313" key="2">
    <source>
        <dbReference type="EMBL" id="KAH9292018.1"/>
    </source>
</evidence>
<dbReference type="Pfam" id="PF05042">
    <property type="entry name" value="Caleosin"/>
    <property type="match status" value="1"/>
</dbReference>
<dbReference type="InterPro" id="IPR007736">
    <property type="entry name" value="Caleosin-related"/>
</dbReference>
<dbReference type="AlphaFoldDB" id="A0AA38C344"/>
<evidence type="ECO:0008006" key="4">
    <source>
        <dbReference type="Google" id="ProtNLM"/>
    </source>
</evidence>
<proteinExistence type="inferred from homology"/>
<dbReference type="PANTHER" id="PTHR31495:SF20">
    <property type="entry name" value="CALEOSIN-RELATED FAMILY PROTEIN"/>
    <property type="match status" value="1"/>
</dbReference>
<protein>
    <recommendedName>
        <fullName evidence="4">Caleosin</fullName>
    </recommendedName>
</protein>
<name>A0AA38C344_TAXCH</name>
<gene>
    <name evidence="2" type="ORF">KI387_042791</name>
</gene>
<dbReference type="Proteomes" id="UP000824469">
    <property type="component" value="Unassembled WGS sequence"/>
</dbReference>
<reference evidence="2 3" key="1">
    <citation type="journal article" date="2021" name="Nat. Plants">
        <title>The Taxus genome provides insights into paclitaxel biosynthesis.</title>
        <authorList>
            <person name="Xiong X."/>
            <person name="Gou J."/>
            <person name="Liao Q."/>
            <person name="Li Y."/>
            <person name="Zhou Q."/>
            <person name="Bi G."/>
            <person name="Li C."/>
            <person name="Du R."/>
            <person name="Wang X."/>
            <person name="Sun T."/>
            <person name="Guo L."/>
            <person name="Liang H."/>
            <person name="Lu P."/>
            <person name="Wu Y."/>
            <person name="Zhang Z."/>
            <person name="Ro D.K."/>
            <person name="Shang Y."/>
            <person name="Huang S."/>
            <person name="Yan J."/>
        </authorList>
    </citation>
    <scope>NUCLEOTIDE SEQUENCE [LARGE SCALE GENOMIC DNA]</scope>
    <source>
        <strain evidence="2">Ta-2019</strain>
    </source>
</reference>
<accession>A0AA38C344</accession>